<dbReference type="NCBIfam" id="NF040945">
    <property type="entry name" value="CCC_membrane"/>
    <property type="match status" value="1"/>
</dbReference>
<feature type="transmembrane region" description="Helical" evidence="1">
    <location>
        <begin position="15"/>
        <end position="42"/>
    </location>
</feature>
<evidence type="ECO:0008006" key="4">
    <source>
        <dbReference type="Google" id="ProtNLM"/>
    </source>
</evidence>
<proteinExistence type="predicted"/>
<evidence type="ECO:0000313" key="2">
    <source>
        <dbReference type="EMBL" id="TKB04265.1"/>
    </source>
</evidence>
<accession>A0A4U0ZJ97</accession>
<feature type="transmembrane region" description="Helical" evidence="1">
    <location>
        <begin position="68"/>
        <end position="88"/>
    </location>
</feature>
<keyword evidence="3" id="KW-1185">Reference proteome</keyword>
<evidence type="ECO:0000256" key="1">
    <source>
        <dbReference type="SAM" id="Phobius"/>
    </source>
</evidence>
<protein>
    <recommendedName>
        <fullName evidence="4">DUF4190 domain-containing protein</fullName>
    </recommendedName>
</protein>
<keyword evidence="1" id="KW-0472">Membrane</keyword>
<gene>
    <name evidence="2" type="ORF">E5672_05535</name>
</gene>
<dbReference type="Proteomes" id="UP000305471">
    <property type="component" value="Unassembled WGS sequence"/>
</dbReference>
<dbReference type="AlphaFoldDB" id="A0A4U0ZJ97"/>
<comment type="caution">
    <text evidence="2">The sequence shown here is derived from an EMBL/GenBank/DDBJ whole genome shotgun (WGS) entry which is preliminary data.</text>
</comment>
<evidence type="ECO:0000313" key="3">
    <source>
        <dbReference type="Proteomes" id="UP000305471"/>
    </source>
</evidence>
<keyword evidence="1" id="KW-0812">Transmembrane</keyword>
<keyword evidence="1" id="KW-1133">Transmembrane helix</keyword>
<reference evidence="2 3" key="1">
    <citation type="submission" date="2019-04" db="EMBL/GenBank/DDBJ databases">
        <title>Alteromonas portus sp. nov., an alginate lyase-excreting marine bacterium.</title>
        <authorList>
            <person name="Huang H."/>
            <person name="Mo K."/>
            <person name="Bao S."/>
        </authorList>
    </citation>
    <scope>NUCLEOTIDE SEQUENCE [LARGE SCALE GENOMIC DNA]</scope>
    <source>
        <strain evidence="2 3">HB161718</strain>
    </source>
</reference>
<dbReference type="OrthoDB" id="1099888at2"/>
<dbReference type="RefSeq" id="WP_136781283.1">
    <property type="nucleotide sequence ID" value="NZ_SWCO01000002.1"/>
</dbReference>
<name>A0A4U0ZJ97_9ALTE</name>
<sequence length="114" mass="12796">MQNQTESKIPGASSVYWSAILSCILFIFGGFAIVLSLLSIFLGRNAKKDLALPYEQYANSSTLTKGKIIAYIGLVLNIAVLGLTIWTLTTIGWDAWSDEFVRRWNEGLENHRRQ</sequence>
<organism evidence="2 3">
    <name type="scientific">Alteromonas portus</name>
    <dbReference type="NCBI Taxonomy" id="2565549"/>
    <lineage>
        <taxon>Bacteria</taxon>
        <taxon>Pseudomonadati</taxon>
        <taxon>Pseudomonadota</taxon>
        <taxon>Gammaproteobacteria</taxon>
        <taxon>Alteromonadales</taxon>
        <taxon>Alteromonadaceae</taxon>
        <taxon>Alteromonas/Salinimonas group</taxon>
        <taxon>Alteromonas</taxon>
    </lineage>
</organism>
<dbReference type="EMBL" id="SWCO01000002">
    <property type="protein sequence ID" value="TKB04265.1"/>
    <property type="molecule type" value="Genomic_DNA"/>
</dbReference>